<feature type="domain" description="RecF/RecN/SMC N-terminal" evidence="10">
    <location>
        <begin position="3"/>
        <end position="334"/>
    </location>
</feature>
<organism evidence="11 12">
    <name type="scientific">Parerythrobacter jejuensis</name>
    <dbReference type="NCBI Taxonomy" id="795812"/>
    <lineage>
        <taxon>Bacteria</taxon>
        <taxon>Pseudomonadati</taxon>
        <taxon>Pseudomonadota</taxon>
        <taxon>Alphaproteobacteria</taxon>
        <taxon>Sphingomonadales</taxon>
        <taxon>Erythrobacteraceae</taxon>
        <taxon>Parerythrobacter</taxon>
    </lineage>
</organism>
<evidence type="ECO:0000313" key="11">
    <source>
        <dbReference type="EMBL" id="MXP32913.1"/>
    </source>
</evidence>
<dbReference type="Pfam" id="PF02463">
    <property type="entry name" value="SMC_N"/>
    <property type="match status" value="1"/>
</dbReference>
<evidence type="ECO:0000256" key="1">
    <source>
        <dbReference type="ARBA" id="ARBA00004496"/>
    </source>
</evidence>
<dbReference type="EMBL" id="WTYE01000001">
    <property type="protein sequence ID" value="MXP32913.1"/>
    <property type="molecule type" value="Genomic_DNA"/>
</dbReference>
<comment type="function">
    <text evidence="9">The RecF protein is involved in DNA metabolism; it is required for DNA replication and normal SOS inducibility. RecF binds preferentially to single-stranded, linear DNA. It also seems to bind ATP.</text>
</comment>
<protein>
    <recommendedName>
        <fullName evidence="3 9">DNA replication and repair protein RecF</fullName>
    </recommendedName>
</protein>
<reference evidence="11 12" key="1">
    <citation type="submission" date="2019-12" db="EMBL/GenBank/DDBJ databases">
        <title>Genomic-based taxomic classification of the family Erythrobacteraceae.</title>
        <authorList>
            <person name="Xu L."/>
        </authorList>
    </citation>
    <scope>NUCLEOTIDE SEQUENCE [LARGE SCALE GENOMIC DNA]</scope>
    <source>
        <strain evidence="11 12">JCM 16677</strain>
    </source>
</reference>
<dbReference type="Gene3D" id="1.20.1050.90">
    <property type="entry name" value="RecF/RecN/SMC, N-terminal domain"/>
    <property type="match status" value="1"/>
</dbReference>
<dbReference type="GO" id="GO:0006260">
    <property type="term" value="P:DNA replication"/>
    <property type="evidence" value="ECO:0007669"/>
    <property type="project" value="UniProtKB-UniRule"/>
</dbReference>
<dbReference type="HAMAP" id="MF_00365">
    <property type="entry name" value="RecF"/>
    <property type="match status" value="1"/>
</dbReference>
<keyword evidence="9" id="KW-0742">SOS response</keyword>
<dbReference type="GO" id="GO:0000731">
    <property type="term" value="P:DNA synthesis involved in DNA repair"/>
    <property type="evidence" value="ECO:0007669"/>
    <property type="project" value="TreeGrafter"/>
</dbReference>
<dbReference type="OrthoDB" id="9803889at2"/>
<comment type="similarity">
    <text evidence="2 9">Belongs to the RecF family.</text>
</comment>
<evidence type="ECO:0000256" key="9">
    <source>
        <dbReference type="HAMAP-Rule" id="MF_00365"/>
    </source>
</evidence>
<comment type="caution">
    <text evidence="11">The sequence shown here is derived from an EMBL/GenBank/DDBJ whole genome shotgun (WGS) entry which is preliminary data.</text>
</comment>
<accession>A0A845AUQ3</accession>
<dbReference type="GO" id="GO:0006302">
    <property type="term" value="P:double-strand break repair"/>
    <property type="evidence" value="ECO:0007669"/>
    <property type="project" value="TreeGrafter"/>
</dbReference>
<evidence type="ECO:0000256" key="5">
    <source>
        <dbReference type="ARBA" id="ARBA00022705"/>
    </source>
</evidence>
<dbReference type="GO" id="GO:0009432">
    <property type="term" value="P:SOS response"/>
    <property type="evidence" value="ECO:0007669"/>
    <property type="project" value="UniProtKB-UniRule"/>
</dbReference>
<evidence type="ECO:0000256" key="2">
    <source>
        <dbReference type="ARBA" id="ARBA00008016"/>
    </source>
</evidence>
<keyword evidence="12" id="KW-1185">Reference proteome</keyword>
<dbReference type="Proteomes" id="UP000446786">
    <property type="component" value="Unassembled WGS sequence"/>
</dbReference>
<comment type="subcellular location">
    <subcellularLocation>
        <location evidence="1 9">Cytoplasm</location>
    </subcellularLocation>
</comment>
<evidence type="ECO:0000256" key="3">
    <source>
        <dbReference type="ARBA" id="ARBA00020170"/>
    </source>
</evidence>
<dbReference type="InterPro" id="IPR027417">
    <property type="entry name" value="P-loop_NTPase"/>
</dbReference>
<gene>
    <name evidence="9 11" type="primary">recF</name>
    <name evidence="11" type="ORF">GRI94_13870</name>
</gene>
<proteinExistence type="inferred from homology"/>
<dbReference type="AlphaFoldDB" id="A0A845AUQ3"/>
<keyword evidence="8 9" id="KW-0238">DNA-binding</keyword>
<dbReference type="Gene3D" id="3.40.50.300">
    <property type="entry name" value="P-loop containing nucleotide triphosphate hydrolases"/>
    <property type="match status" value="1"/>
</dbReference>
<keyword evidence="9" id="KW-0227">DNA damage</keyword>
<evidence type="ECO:0000313" key="12">
    <source>
        <dbReference type="Proteomes" id="UP000446786"/>
    </source>
</evidence>
<feature type="binding site" evidence="9">
    <location>
        <begin position="30"/>
        <end position="37"/>
    </location>
    <ligand>
        <name>ATP</name>
        <dbReference type="ChEBI" id="CHEBI:30616"/>
    </ligand>
</feature>
<dbReference type="InterPro" id="IPR042174">
    <property type="entry name" value="RecF_2"/>
</dbReference>
<dbReference type="PANTHER" id="PTHR32182">
    <property type="entry name" value="DNA REPLICATION AND REPAIR PROTEIN RECF"/>
    <property type="match status" value="1"/>
</dbReference>
<dbReference type="RefSeq" id="WP_160780205.1">
    <property type="nucleotide sequence ID" value="NZ_BAAAZF010000001.1"/>
</dbReference>
<dbReference type="InterPro" id="IPR003395">
    <property type="entry name" value="RecF/RecN/SMC_N"/>
</dbReference>
<dbReference type="GO" id="GO:0003697">
    <property type="term" value="F:single-stranded DNA binding"/>
    <property type="evidence" value="ECO:0007669"/>
    <property type="project" value="UniProtKB-UniRule"/>
</dbReference>
<evidence type="ECO:0000256" key="6">
    <source>
        <dbReference type="ARBA" id="ARBA00022741"/>
    </source>
</evidence>
<dbReference type="InterPro" id="IPR018078">
    <property type="entry name" value="DNA-binding_RecF_CS"/>
</dbReference>
<keyword evidence="4 9" id="KW-0963">Cytoplasm</keyword>
<evidence type="ECO:0000256" key="7">
    <source>
        <dbReference type="ARBA" id="ARBA00022840"/>
    </source>
</evidence>
<dbReference type="GO" id="GO:0005737">
    <property type="term" value="C:cytoplasm"/>
    <property type="evidence" value="ECO:0007669"/>
    <property type="project" value="UniProtKB-SubCell"/>
</dbReference>
<name>A0A845AUQ3_9SPHN</name>
<evidence type="ECO:0000259" key="10">
    <source>
        <dbReference type="Pfam" id="PF02463"/>
    </source>
</evidence>
<keyword evidence="5 9" id="KW-0235">DNA replication</keyword>
<dbReference type="PANTHER" id="PTHR32182:SF0">
    <property type="entry name" value="DNA REPLICATION AND REPAIR PROTEIN RECF"/>
    <property type="match status" value="1"/>
</dbReference>
<keyword evidence="9" id="KW-0234">DNA repair</keyword>
<dbReference type="GO" id="GO:0005524">
    <property type="term" value="F:ATP binding"/>
    <property type="evidence" value="ECO:0007669"/>
    <property type="project" value="UniProtKB-UniRule"/>
</dbReference>
<evidence type="ECO:0000256" key="4">
    <source>
        <dbReference type="ARBA" id="ARBA00022490"/>
    </source>
</evidence>
<keyword evidence="7 9" id="KW-0067">ATP-binding</keyword>
<dbReference type="SUPFAM" id="SSF52540">
    <property type="entry name" value="P-loop containing nucleoside triphosphate hydrolases"/>
    <property type="match status" value="1"/>
</dbReference>
<keyword evidence="6 9" id="KW-0547">Nucleotide-binding</keyword>
<evidence type="ECO:0000256" key="8">
    <source>
        <dbReference type="ARBA" id="ARBA00023125"/>
    </source>
</evidence>
<sequence length="362" mass="38522">MALDRITLSRFRNHAHSALDGTAQFNLLVGENGAGKTNILEAISLLAPGRGLRRAALDAMASEAGDGGFTIGASLFAPDAAEPVQIGTAVDPARQGRRRVRVNGAESSAVSLGEWLAIGWLTPAMDGIFTGSAGDRRRFLDRMALALDPGHARQASRYEAALRERNRLLSDDAPPDPAWLDGIEAQMAEHGSALARGRARLVSALGETLAIHPDEPFARPLLSIQTDSPFEEGTLCEALKGNRTQDRRAGRTLIGPHRDDLAVIMAGKSAPAASCSTGEQKAMLIAMTLAHGELAARGRPGVLLLDEVAAHIDPVRRKALFDRLRDTGAQVWMTGTELGPFEAIQGDAAIWRVSDGALERLS</sequence>
<dbReference type="PROSITE" id="PS00617">
    <property type="entry name" value="RECF_1"/>
    <property type="match status" value="1"/>
</dbReference>
<dbReference type="InterPro" id="IPR001238">
    <property type="entry name" value="DNA-binding_RecF"/>
</dbReference>
<dbReference type="NCBIfam" id="TIGR00611">
    <property type="entry name" value="recf"/>
    <property type="match status" value="1"/>
</dbReference>